<reference evidence="5 6" key="1">
    <citation type="journal article" date="2019" name="Int. J. Syst. Evol. Microbiol.">
        <title>The Global Catalogue of Microorganisms (GCM) 10K type strain sequencing project: providing services to taxonomists for standard genome sequencing and annotation.</title>
        <authorList>
            <consortium name="The Broad Institute Genomics Platform"/>
            <consortium name="The Broad Institute Genome Sequencing Center for Infectious Disease"/>
            <person name="Wu L."/>
            <person name="Ma J."/>
        </authorList>
    </citation>
    <scope>NUCLEOTIDE SEQUENCE [LARGE SCALE GENOMIC DNA]</scope>
    <source>
        <strain evidence="5 6">JCM 17504</strain>
    </source>
</reference>
<organism evidence="5 6">
    <name type="scientific">Haladaptatus pallidirubidus</name>
    <dbReference type="NCBI Taxonomy" id="1008152"/>
    <lineage>
        <taxon>Archaea</taxon>
        <taxon>Methanobacteriati</taxon>
        <taxon>Methanobacteriota</taxon>
        <taxon>Stenosarchaea group</taxon>
        <taxon>Halobacteria</taxon>
        <taxon>Halobacteriales</taxon>
        <taxon>Haladaptataceae</taxon>
        <taxon>Haladaptatus</taxon>
    </lineage>
</organism>
<dbReference type="AlphaFoldDB" id="A0AAV3UN28"/>
<protein>
    <submittedName>
        <fullName evidence="5">DNA starvation/stationary phase protection protein DpsA</fullName>
    </submittedName>
</protein>
<evidence type="ECO:0000313" key="6">
    <source>
        <dbReference type="Proteomes" id="UP001501729"/>
    </source>
</evidence>
<dbReference type="Gene3D" id="1.20.1260.10">
    <property type="match status" value="1"/>
</dbReference>
<dbReference type="Proteomes" id="UP001501729">
    <property type="component" value="Unassembled WGS sequence"/>
</dbReference>
<dbReference type="PANTHER" id="PTHR42932">
    <property type="entry name" value="GENERAL STRESS PROTEIN 20U"/>
    <property type="match status" value="1"/>
</dbReference>
<dbReference type="PANTHER" id="PTHR42932:SF1">
    <property type="entry name" value="GENERAL STRESS PROTEIN 20U"/>
    <property type="match status" value="1"/>
</dbReference>
<dbReference type="PIRSF" id="PIRSF005900">
    <property type="entry name" value="Dps"/>
    <property type="match status" value="1"/>
</dbReference>
<dbReference type="InterPro" id="IPR002177">
    <property type="entry name" value="DPS_DNA-bd"/>
</dbReference>
<evidence type="ECO:0000256" key="1">
    <source>
        <dbReference type="ARBA" id="ARBA00009497"/>
    </source>
</evidence>
<dbReference type="GO" id="GO:0008199">
    <property type="term" value="F:ferric iron binding"/>
    <property type="evidence" value="ECO:0007669"/>
    <property type="project" value="InterPro"/>
</dbReference>
<proteinExistence type="inferred from homology"/>
<accession>A0AAV3UN28</accession>
<evidence type="ECO:0000256" key="3">
    <source>
        <dbReference type="SAM" id="MobiDB-lite"/>
    </source>
</evidence>
<comment type="caution">
    <text evidence="5">The sequence shown here is derived from an EMBL/GenBank/DDBJ whole genome shotgun (WGS) entry which is preliminary data.</text>
</comment>
<feature type="domain" description="Ferritin/DPS" evidence="4">
    <location>
        <begin position="40"/>
        <end position="181"/>
    </location>
</feature>
<comment type="similarity">
    <text evidence="1 2">Belongs to the Dps family.</text>
</comment>
<evidence type="ECO:0000313" key="5">
    <source>
        <dbReference type="EMBL" id="GAA5059511.1"/>
    </source>
</evidence>
<dbReference type="PRINTS" id="PR01346">
    <property type="entry name" value="HELNAPAPROT"/>
</dbReference>
<feature type="region of interest" description="Disordered" evidence="3">
    <location>
        <begin position="1"/>
        <end position="24"/>
    </location>
</feature>
<gene>
    <name evidence="5" type="primary">dpsA</name>
    <name evidence="5" type="ORF">GCM10025751_43580</name>
</gene>
<dbReference type="CDD" id="cd01043">
    <property type="entry name" value="DPS"/>
    <property type="match status" value="1"/>
</dbReference>
<sequence>MLKNLSRDAMSTQKTVRQEAGTVEENPVRLDREKAEQIVDALNTDLADAYVLYHQLHKHHWNVEGAEHLQIHLFLQDAYEDVEEAADELAERAQTLGGVPHASMTALSEAATVEPEDEDVYDIRTSFENDLGMYGDIIESYREHIELADGLGDYATSEMLREQLETLEEHAHVIAHYLEDDTLVLESATK</sequence>
<evidence type="ECO:0000259" key="4">
    <source>
        <dbReference type="Pfam" id="PF00210"/>
    </source>
</evidence>
<evidence type="ECO:0000256" key="2">
    <source>
        <dbReference type="RuleBase" id="RU003875"/>
    </source>
</evidence>
<dbReference type="NCBIfam" id="NF041388">
    <property type="entry name" value="DNAstvprot_Halo"/>
    <property type="match status" value="1"/>
</dbReference>
<dbReference type="InterPro" id="IPR009078">
    <property type="entry name" value="Ferritin-like_SF"/>
</dbReference>
<dbReference type="InterPro" id="IPR008331">
    <property type="entry name" value="Ferritin_DPS_dom"/>
</dbReference>
<dbReference type="InterPro" id="IPR012347">
    <property type="entry name" value="Ferritin-like"/>
</dbReference>
<dbReference type="SUPFAM" id="SSF47240">
    <property type="entry name" value="Ferritin-like"/>
    <property type="match status" value="1"/>
</dbReference>
<keyword evidence="6" id="KW-1185">Reference proteome</keyword>
<dbReference type="InterPro" id="IPR054862">
    <property type="entry name" value="DNA_prot_starvation"/>
</dbReference>
<name>A0AAV3UN28_9EURY</name>
<dbReference type="EMBL" id="BAABKX010000018">
    <property type="protein sequence ID" value="GAA5059511.1"/>
    <property type="molecule type" value="Genomic_DNA"/>
</dbReference>
<dbReference type="Pfam" id="PF00210">
    <property type="entry name" value="Ferritin"/>
    <property type="match status" value="1"/>
</dbReference>